<evidence type="ECO:0000256" key="3">
    <source>
        <dbReference type="ARBA" id="ARBA00023239"/>
    </source>
</evidence>
<sequence>MKNSFRILSFVFAFTIFASISTISIAAQKVAVPDDCPCKRSITNLIEAYSNDKVFKVLIDEAFKNMQPLPEGYMKGGNPWIGKSFADLIPFFVEWSSFLPEAKGSSDNGLKYIEQMDVFAYKNPFGRAAFQTSPGVEIFDLFVRERGEFLSSKASTKNVAKWLADIRIEKEEYVLPDPTAADGGFKSYNEFFSRKFKDINKVRPQTMPDRDYVISSPTDAIMNPIPVTIVDGSTQLRTKGTQELNIKELLAGSRYWNKFVGGTALSCILMPNTYHYYHAPVGGKVLETRLVDGALIGMEDFPKFAPADGNVGAHGASFGAFESYARGYFVIDTGKYGLVGVVPVGLSTVGSVVFKDKFLKAKGPVTIKRGDELGHFLYGGSMVILIFEPGKYSSGAIKVRLGNQIGTFDTDSND</sequence>
<dbReference type="PANTHER" id="PTHR10067:SF13">
    <property type="entry name" value="PHOSPHATIDYLSERINE DECARBOXYLASE"/>
    <property type="match status" value="1"/>
</dbReference>
<evidence type="ECO:0000256" key="1">
    <source>
        <dbReference type="ARBA" id="ARBA00022793"/>
    </source>
</evidence>
<gene>
    <name evidence="6" type="ORF">SYK_14100</name>
</gene>
<evidence type="ECO:0000313" key="6">
    <source>
        <dbReference type="EMBL" id="BDQ37050.1"/>
    </source>
</evidence>
<accession>A0ABM8AZT9</accession>
<evidence type="ECO:0000256" key="2">
    <source>
        <dbReference type="ARBA" id="ARBA00023145"/>
    </source>
</evidence>
<dbReference type="InterPro" id="IPR003817">
    <property type="entry name" value="PS_Dcarbxylase"/>
</dbReference>
<keyword evidence="5" id="KW-0732">Signal</keyword>
<evidence type="ECO:0000256" key="4">
    <source>
        <dbReference type="ARBA" id="ARBA00023317"/>
    </source>
</evidence>
<dbReference type="PANTHER" id="PTHR10067">
    <property type="entry name" value="PHOSPHATIDYLSERINE DECARBOXYLASE"/>
    <property type="match status" value="1"/>
</dbReference>
<feature type="signal peptide" evidence="5">
    <location>
        <begin position="1"/>
        <end position="26"/>
    </location>
</feature>
<feature type="chain" id="PRO_5045041747" description="Phosphatidylserine decarboxylase" evidence="5">
    <location>
        <begin position="27"/>
        <end position="414"/>
    </location>
</feature>
<evidence type="ECO:0000256" key="5">
    <source>
        <dbReference type="SAM" id="SignalP"/>
    </source>
</evidence>
<name>A0ABM8AZT9_9BACT</name>
<proteinExistence type="predicted"/>
<reference evidence="6 7" key="1">
    <citation type="submission" date="2022-08" db="EMBL/GenBank/DDBJ databases">
        <title>Genome Sequence of the sulphate-reducing bacterium, Pseudodesulfovibrio sp. SYK.</title>
        <authorList>
            <person name="Kondo R."/>
            <person name="Kataoka T."/>
        </authorList>
    </citation>
    <scope>NUCLEOTIDE SEQUENCE [LARGE SCALE GENOMIC DNA]</scope>
    <source>
        <strain evidence="6 7">SYK</strain>
    </source>
</reference>
<keyword evidence="1" id="KW-0210">Decarboxylase</keyword>
<keyword evidence="3" id="KW-0456">Lyase</keyword>
<keyword evidence="2" id="KW-0865">Zymogen</keyword>
<evidence type="ECO:0000313" key="7">
    <source>
        <dbReference type="Proteomes" id="UP001317742"/>
    </source>
</evidence>
<dbReference type="RefSeq" id="WP_281762918.1">
    <property type="nucleotide sequence ID" value="NZ_AP026709.1"/>
</dbReference>
<dbReference type="Proteomes" id="UP001317742">
    <property type="component" value="Chromosome"/>
</dbReference>
<keyword evidence="4" id="KW-0670">Pyruvate</keyword>
<dbReference type="EMBL" id="AP026709">
    <property type="protein sequence ID" value="BDQ37050.1"/>
    <property type="molecule type" value="Genomic_DNA"/>
</dbReference>
<evidence type="ECO:0008006" key="8">
    <source>
        <dbReference type="Google" id="ProtNLM"/>
    </source>
</evidence>
<organism evidence="6 7">
    <name type="scientific">Pseudodesulfovibrio nedwellii</name>
    <dbReference type="NCBI Taxonomy" id="2973072"/>
    <lineage>
        <taxon>Bacteria</taxon>
        <taxon>Pseudomonadati</taxon>
        <taxon>Thermodesulfobacteriota</taxon>
        <taxon>Desulfovibrionia</taxon>
        <taxon>Desulfovibrionales</taxon>
        <taxon>Desulfovibrionaceae</taxon>
    </lineage>
</organism>
<protein>
    <recommendedName>
        <fullName evidence="8">Phosphatidylserine decarboxylase</fullName>
    </recommendedName>
</protein>
<keyword evidence="7" id="KW-1185">Reference proteome</keyword>
<dbReference type="Pfam" id="PF02666">
    <property type="entry name" value="PS_Dcarbxylase"/>
    <property type="match status" value="1"/>
</dbReference>